<dbReference type="OrthoDB" id="5694214at2"/>
<dbReference type="InterPro" id="IPR012944">
    <property type="entry name" value="SusD_RagB_dom"/>
</dbReference>
<proteinExistence type="inferred from homology"/>
<evidence type="ECO:0000259" key="8">
    <source>
        <dbReference type="Pfam" id="PF14322"/>
    </source>
</evidence>
<name>C6XTS7_PEDHD</name>
<dbReference type="Gene3D" id="1.25.40.390">
    <property type="match status" value="1"/>
</dbReference>
<dbReference type="Proteomes" id="UP000000852">
    <property type="component" value="Chromosome"/>
</dbReference>
<dbReference type="eggNOG" id="COG0702">
    <property type="taxonomic scope" value="Bacteria"/>
</dbReference>
<evidence type="ECO:0000256" key="5">
    <source>
        <dbReference type="ARBA" id="ARBA00023237"/>
    </source>
</evidence>
<dbReference type="STRING" id="485917.Phep_1499"/>
<comment type="similarity">
    <text evidence="2">Belongs to the SusD family.</text>
</comment>
<sequence length="519" mass="58546">MKTKYLLSLIAILVVMASCKRYLDVKPTDFTTPETYYNTEKELDQALTGVYSALNNRGTFSRNLVYEFAHGSDEGFYKRSAEAVNPRVYNHDASNALVAETWSALYAGINNANLLLANIDHPQMDEKVRGRIRGEALFLRAFLYFQLVHLWGDVPLILTPTLSGENVNNPRTPQKVIYDQILSDMTTAEGLVGNIKDFGFPGRVSKTAVQGILARVCLKMAGEPLKEVSKFTEAKEWADKVIKSGTHKLASGYAQIFINHTQDLYDIDENIWEVEFTGNGLTDPTKTGGWFAKKFSVRNTSSELYGYGEIGATATLYLKYDDIHDVRKNRNIATYYFRTNGSTMLSDTLQYAPTAIYARETGKWRIQDETSTQRSPDFGPTNFPLLRYSDVLLMFAEAENEVNGPTQVALDAINLVRARAKARNFISADAPSKEALRRIIQDERSRELCYEGLRKFDLVRWGIFMDVMKDVEADILSNAPSNMQYSAYGYTNVKVRNLLLPIPSIELSLNNSMRQNPGF</sequence>
<feature type="signal peptide" evidence="6">
    <location>
        <begin position="1"/>
        <end position="17"/>
    </location>
</feature>
<dbReference type="CDD" id="cd08977">
    <property type="entry name" value="SusD"/>
    <property type="match status" value="1"/>
</dbReference>
<dbReference type="Pfam" id="PF14322">
    <property type="entry name" value="SusD-like_3"/>
    <property type="match status" value="1"/>
</dbReference>
<evidence type="ECO:0000256" key="2">
    <source>
        <dbReference type="ARBA" id="ARBA00006275"/>
    </source>
</evidence>
<dbReference type="AlphaFoldDB" id="C6XTS7"/>
<evidence type="ECO:0000313" key="9">
    <source>
        <dbReference type="EMBL" id="ACU03713.1"/>
    </source>
</evidence>
<dbReference type="InterPro" id="IPR011990">
    <property type="entry name" value="TPR-like_helical_dom_sf"/>
</dbReference>
<keyword evidence="5" id="KW-0998">Cell outer membrane</keyword>
<dbReference type="InterPro" id="IPR033985">
    <property type="entry name" value="SusD-like_N"/>
</dbReference>
<feature type="domain" description="RagB/SusD" evidence="7">
    <location>
        <begin position="346"/>
        <end position="519"/>
    </location>
</feature>
<protein>
    <submittedName>
        <fullName evidence="9">RagB/SusD domain protein</fullName>
    </submittedName>
</protein>
<keyword evidence="10" id="KW-1185">Reference proteome</keyword>
<dbReference type="Pfam" id="PF07980">
    <property type="entry name" value="SusD_RagB"/>
    <property type="match status" value="1"/>
</dbReference>
<gene>
    <name evidence="9" type="ordered locus">Phep_1499</name>
</gene>
<feature type="domain" description="SusD-like N-terminal" evidence="8">
    <location>
        <begin position="22"/>
        <end position="218"/>
    </location>
</feature>
<dbReference type="KEGG" id="phe:Phep_1499"/>
<organism evidence="9 10">
    <name type="scientific">Pedobacter heparinus (strain ATCC 13125 / DSM 2366 / CIP 104194 / JCM 7457 / NBRC 12017 / NCIMB 9290 / NRRL B-14731 / HIM 762-3)</name>
    <dbReference type="NCBI Taxonomy" id="485917"/>
    <lineage>
        <taxon>Bacteria</taxon>
        <taxon>Pseudomonadati</taxon>
        <taxon>Bacteroidota</taxon>
        <taxon>Sphingobacteriia</taxon>
        <taxon>Sphingobacteriales</taxon>
        <taxon>Sphingobacteriaceae</taxon>
        <taxon>Pedobacter</taxon>
    </lineage>
</organism>
<evidence type="ECO:0000313" key="10">
    <source>
        <dbReference type="Proteomes" id="UP000000852"/>
    </source>
</evidence>
<evidence type="ECO:0000256" key="3">
    <source>
        <dbReference type="ARBA" id="ARBA00022729"/>
    </source>
</evidence>
<dbReference type="HOGENOM" id="CLU_015553_1_1_10"/>
<evidence type="ECO:0000256" key="1">
    <source>
        <dbReference type="ARBA" id="ARBA00004442"/>
    </source>
</evidence>
<evidence type="ECO:0000256" key="6">
    <source>
        <dbReference type="SAM" id="SignalP"/>
    </source>
</evidence>
<keyword evidence="3 6" id="KW-0732">Signal</keyword>
<keyword evidence="4" id="KW-0472">Membrane</keyword>
<reference evidence="9 10" key="1">
    <citation type="journal article" date="2009" name="Stand. Genomic Sci.">
        <title>Complete genome sequence of Pedobacter heparinus type strain (HIM 762-3).</title>
        <authorList>
            <person name="Han C."/>
            <person name="Spring S."/>
            <person name="Lapidus A."/>
            <person name="Del Rio T.G."/>
            <person name="Tice H."/>
            <person name="Copeland A."/>
            <person name="Cheng J.F."/>
            <person name="Lucas S."/>
            <person name="Chen F."/>
            <person name="Nolan M."/>
            <person name="Bruce D."/>
            <person name="Goodwin L."/>
            <person name="Pitluck S."/>
            <person name="Ivanova N."/>
            <person name="Mavromatis K."/>
            <person name="Mikhailova N."/>
            <person name="Pati A."/>
            <person name="Chen A."/>
            <person name="Palaniappan K."/>
            <person name="Land M."/>
            <person name="Hauser L."/>
            <person name="Chang Y.J."/>
            <person name="Jeffries C.C."/>
            <person name="Saunders E."/>
            <person name="Chertkov O."/>
            <person name="Brettin T."/>
            <person name="Goker M."/>
            <person name="Rohde M."/>
            <person name="Bristow J."/>
            <person name="Eisen J.A."/>
            <person name="Markowitz V."/>
            <person name="Hugenholtz P."/>
            <person name="Kyrpides N.C."/>
            <person name="Klenk H.P."/>
            <person name="Detter J.C."/>
        </authorList>
    </citation>
    <scope>NUCLEOTIDE SEQUENCE [LARGE SCALE GENOMIC DNA]</scope>
    <source>
        <strain evidence="10">ATCC 13125 / DSM 2366 / CIP 104194 / JCM 7457 / NBRC 12017 / NCIMB 9290 / NRRL B-14731 / HIM 762-3</strain>
    </source>
</reference>
<dbReference type="PROSITE" id="PS51257">
    <property type="entry name" value="PROKAR_LIPOPROTEIN"/>
    <property type="match status" value="1"/>
</dbReference>
<evidence type="ECO:0000259" key="7">
    <source>
        <dbReference type="Pfam" id="PF07980"/>
    </source>
</evidence>
<dbReference type="SUPFAM" id="SSF48452">
    <property type="entry name" value="TPR-like"/>
    <property type="match status" value="1"/>
</dbReference>
<comment type="subcellular location">
    <subcellularLocation>
        <location evidence="1">Cell outer membrane</location>
    </subcellularLocation>
</comment>
<feature type="chain" id="PRO_5002974110" evidence="6">
    <location>
        <begin position="18"/>
        <end position="519"/>
    </location>
</feature>
<accession>C6XTS7</accession>
<dbReference type="RefSeq" id="WP_015807328.1">
    <property type="nucleotide sequence ID" value="NC_013061.1"/>
</dbReference>
<dbReference type="GO" id="GO:0009279">
    <property type="term" value="C:cell outer membrane"/>
    <property type="evidence" value="ECO:0007669"/>
    <property type="project" value="UniProtKB-SubCell"/>
</dbReference>
<evidence type="ECO:0000256" key="4">
    <source>
        <dbReference type="ARBA" id="ARBA00023136"/>
    </source>
</evidence>
<dbReference type="EMBL" id="CP001681">
    <property type="protein sequence ID" value="ACU03713.1"/>
    <property type="molecule type" value="Genomic_DNA"/>
</dbReference>